<keyword evidence="8 12" id="KW-0472">Membrane</keyword>
<evidence type="ECO:0000256" key="2">
    <source>
        <dbReference type="ARBA" id="ARBA00010441"/>
    </source>
</evidence>
<keyword evidence="4 11" id="KW-0808">Transferase</keyword>
<evidence type="ECO:0000256" key="9">
    <source>
        <dbReference type="ARBA" id="ARBA00023209"/>
    </source>
</evidence>
<gene>
    <name evidence="14" type="ORF">FAP39_01200</name>
</gene>
<dbReference type="InterPro" id="IPR000462">
    <property type="entry name" value="CDP-OH_P_trans"/>
</dbReference>
<name>A0A4U7N960_9RHOB</name>
<dbReference type="InterPro" id="IPR048254">
    <property type="entry name" value="CDP_ALCOHOL_P_TRANSF_CS"/>
</dbReference>
<protein>
    <submittedName>
        <fullName evidence="14">Phosphatidylcholine/phosphatidylserine synthase</fullName>
    </submittedName>
</protein>
<dbReference type="InterPro" id="IPR012616">
    <property type="entry name" value="CDP-OH_P_trans_C"/>
</dbReference>
<feature type="transmembrane region" description="Helical" evidence="12">
    <location>
        <begin position="77"/>
        <end position="97"/>
    </location>
</feature>
<evidence type="ECO:0000256" key="12">
    <source>
        <dbReference type="SAM" id="Phobius"/>
    </source>
</evidence>
<dbReference type="GO" id="GO:0016020">
    <property type="term" value="C:membrane"/>
    <property type="evidence" value="ECO:0007669"/>
    <property type="project" value="UniProtKB-SubCell"/>
</dbReference>
<evidence type="ECO:0000259" key="13">
    <source>
        <dbReference type="Pfam" id="PF08009"/>
    </source>
</evidence>
<dbReference type="InterPro" id="IPR050324">
    <property type="entry name" value="CDP-alcohol_PTase-I"/>
</dbReference>
<dbReference type="RefSeq" id="WP_138014537.1">
    <property type="nucleotide sequence ID" value="NZ_SULI01000001.1"/>
</dbReference>
<evidence type="ECO:0000256" key="7">
    <source>
        <dbReference type="ARBA" id="ARBA00023098"/>
    </source>
</evidence>
<keyword evidence="3" id="KW-0444">Lipid biosynthesis</keyword>
<feature type="domain" description="CDP-alcohol phosphatidyltransferase C-terminal" evidence="13">
    <location>
        <begin position="202"/>
        <end position="237"/>
    </location>
</feature>
<evidence type="ECO:0000313" key="15">
    <source>
        <dbReference type="Proteomes" id="UP000306575"/>
    </source>
</evidence>
<dbReference type="InterPro" id="IPR043130">
    <property type="entry name" value="CDP-OH_PTrfase_TM_dom"/>
</dbReference>
<evidence type="ECO:0000313" key="14">
    <source>
        <dbReference type="EMBL" id="TKZ22520.1"/>
    </source>
</evidence>
<keyword evidence="9" id="KW-0594">Phospholipid biosynthesis</keyword>
<organism evidence="14 15">
    <name type="scientific">Shimia litoralis</name>
    <dbReference type="NCBI Taxonomy" id="420403"/>
    <lineage>
        <taxon>Bacteria</taxon>
        <taxon>Pseudomonadati</taxon>
        <taxon>Pseudomonadota</taxon>
        <taxon>Alphaproteobacteria</taxon>
        <taxon>Rhodobacterales</taxon>
        <taxon>Roseobacteraceae</taxon>
    </lineage>
</organism>
<dbReference type="Pfam" id="PF01066">
    <property type="entry name" value="CDP-OH_P_transf"/>
    <property type="match status" value="1"/>
</dbReference>
<feature type="transmembrane region" description="Helical" evidence="12">
    <location>
        <begin position="202"/>
        <end position="220"/>
    </location>
</feature>
<sequence length="254" mass="28370">MNRRRRDEKTSVIQYLPNVITLFSLCAGLTSIRLMMEGRIEHAIFLILLAAFLDAVDGKVARYLNCATPLGAELDSFADFFNFGIAPGLLIFNLTFIGQTGEYAGWFAVLILAMCCALRLARFNLSKPTDVSNSPDRFFFVGVPAPALAFLVLLPVYVYLSGYEDIITHTYLIAGHTAAMGALAISRIPTFSLKQLSIKAKWQYLFMLFAVLFLTLLFVFPWEVLIVMSIAYLASLPVSWARFQAIKKKTEPKA</sequence>
<dbReference type="Proteomes" id="UP000306575">
    <property type="component" value="Unassembled WGS sequence"/>
</dbReference>
<dbReference type="Pfam" id="PF08009">
    <property type="entry name" value="CDP-OH_P_tran_2"/>
    <property type="match status" value="1"/>
</dbReference>
<accession>A0A4U7N960</accession>
<dbReference type="Gene3D" id="1.20.120.1760">
    <property type="match status" value="1"/>
</dbReference>
<dbReference type="EMBL" id="SULI01000001">
    <property type="protein sequence ID" value="TKZ22520.1"/>
    <property type="molecule type" value="Genomic_DNA"/>
</dbReference>
<dbReference type="GO" id="GO:0016780">
    <property type="term" value="F:phosphotransferase activity, for other substituted phosphate groups"/>
    <property type="evidence" value="ECO:0007669"/>
    <property type="project" value="InterPro"/>
</dbReference>
<dbReference type="PANTHER" id="PTHR14269:SF61">
    <property type="entry name" value="CDP-DIACYLGLYCEROL--SERINE O-PHOSPHATIDYLTRANSFERASE"/>
    <property type="match status" value="1"/>
</dbReference>
<evidence type="ECO:0000256" key="6">
    <source>
        <dbReference type="ARBA" id="ARBA00022989"/>
    </source>
</evidence>
<keyword evidence="7" id="KW-0443">Lipid metabolism</keyword>
<feature type="transmembrane region" description="Helical" evidence="12">
    <location>
        <begin position="166"/>
        <end position="190"/>
    </location>
</feature>
<comment type="caution">
    <text evidence="14">The sequence shown here is derived from an EMBL/GenBank/DDBJ whole genome shotgun (WGS) entry which is preliminary data.</text>
</comment>
<keyword evidence="15" id="KW-1185">Reference proteome</keyword>
<evidence type="ECO:0000256" key="10">
    <source>
        <dbReference type="ARBA" id="ARBA00023264"/>
    </source>
</evidence>
<proteinExistence type="inferred from homology"/>
<dbReference type="PROSITE" id="PS00379">
    <property type="entry name" value="CDP_ALCOHOL_P_TRANSF"/>
    <property type="match status" value="1"/>
</dbReference>
<comment type="subcellular location">
    <subcellularLocation>
        <location evidence="1">Membrane</location>
        <topology evidence="1">Multi-pass membrane protein</topology>
    </subcellularLocation>
</comment>
<dbReference type="GO" id="GO:0008654">
    <property type="term" value="P:phospholipid biosynthetic process"/>
    <property type="evidence" value="ECO:0007669"/>
    <property type="project" value="UniProtKB-KW"/>
</dbReference>
<evidence type="ECO:0000256" key="3">
    <source>
        <dbReference type="ARBA" id="ARBA00022516"/>
    </source>
</evidence>
<evidence type="ECO:0000256" key="11">
    <source>
        <dbReference type="RuleBase" id="RU003750"/>
    </source>
</evidence>
<dbReference type="PANTHER" id="PTHR14269">
    <property type="entry name" value="CDP-DIACYLGLYCEROL--GLYCEROL-3-PHOSPHATE 3-PHOSPHATIDYLTRANSFERASE-RELATED"/>
    <property type="match status" value="1"/>
</dbReference>
<dbReference type="OrthoDB" id="9777147at2"/>
<evidence type="ECO:0000256" key="8">
    <source>
        <dbReference type="ARBA" id="ARBA00023136"/>
    </source>
</evidence>
<dbReference type="AlphaFoldDB" id="A0A4U7N960"/>
<feature type="transmembrane region" description="Helical" evidence="12">
    <location>
        <begin position="137"/>
        <end position="160"/>
    </location>
</feature>
<evidence type="ECO:0000256" key="1">
    <source>
        <dbReference type="ARBA" id="ARBA00004141"/>
    </source>
</evidence>
<keyword evidence="10" id="KW-1208">Phospholipid metabolism</keyword>
<feature type="transmembrane region" description="Helical" evidence="12">
    <location>
        <begin position="12"/>
        <end position="34"/>
    </location>
</feature>
<evidence type="ECO:0000256" key="5">
    <source>
        <dbReference type="ARBA" id="ARBA00022692"/>
    </source>
</evidence>
<keyword evidence="5 12" id="KW-0812">Transmembrane</keyword>
<feature type="transmembrane region" description="Helical" evidence="12">
    <location>
        <begin position="103"/>
        <end position="125"/>
    </location>
</feature>
<reference evidence="14 15" key="1">
    <citation type="submission" date="2019-04" db="EMBL/GenBank/DDBJ databases">
        <title>Genome sequence of Pelagicola litoralis CL-ES2.</title>
        <authorList>
            <person name="Cao J."/>
        </authorList>
    </citation>
    <scope>NUCLEOTIDE SEQUENCE [LARGE SCALE GENOMIC DNA]</scope>
    <source>
        <strain evidence="14 15">CL-ES2</strain>
    </source>
</reference>
<comment type="similarity">
    <text evidence="2 11">Belongs to the CDP-alcohol phosphatidyltransferase class-I family.</text>
</comment>
<evidence type="ECO:0000256" key="4">
    <source>
        <dbReference type="ARBA" id="ARBA00022679"/>
    </source>
</evidence>
<keyword evidence="6 12" id="KW-1133">Transmembrane helix</keyword>